<dbReference type="Proteomes" id="UP001141806">
    <property type="component" value="Unassembled WGS sequence"/>
</dbReference>
<evidence type="ECO:0000313" key="2">
    <source>
        <dbReference type="Proteomes" id="UP001141806"/>
    </source>
</evidence>
<sequence length="113" mass="12411">MQVSQSLVGEEWRKTQKSLGGNSVNSSPVEVSTIGLFVYLNFIRSKVITVLCIPQLYVTGALVKTVECIAHHKSLIKRRLENFLVEVSTGNELNPTSLSNPTVTIATTLLHCI</sequence>
<gene>
    <name evidence="1" type="ORF">NE237_002735</name>
</gene>
<accession>A0A9Q0KG22</accession>
<proteinExistence type="predicted"/>
<evidence type="ECO:0000313" key="1">
    <source>
        <dbReference type="EMBL" id="KAJ4969636.1"/>
    </source>
</evidence>
<reference evidence="1" key="1">
    <citation type="journal article" date="2023" name="Plant J.">
        <title>The genome of the king protea, Protea cynaroides.</title>
        <authorList>
            <person name="Chang J."/>
            <person name="Duong T.A."/>
            <person name="Schoeman C."/>
            <person name="Ma X."/>
            <person name="Roodt D."/>
            <person name="Barker N."/>
            <person name="Li Z."/>
            <person name="Van de Peer Y."/>
            <person name="Mizrachi E."/>
        </authorList>
    </citation>
    <scope>NUCLEOTIDE SEQUENCE</scope>
    <source>
        <tissue evidence="1">Young leaves</tissue>
    </source>
</reference>
<organism evidence="1 2">
    <name type="scientific">Protea cynaroides</name>
    <dbReference type="NCBI Taxonomy" id="273540"/>
    <lineage>
        <taxon>Eukaryota</taxon>
        <taxon>Viridiplantae</taxon>
        <taxon>Streptophyta</taxon>
        <taxon>Embryophyta</taxon>
        <taxon>Tracheophyta</taxon>
        <taxon>Spermatophyta</taxon>
        <taxon>Magnoliopsida</taxon>
        <taxon>Proteales</taxon>
        <taxon>Proteaceae</taxon>
        <taxon>Protea</taxon>
    </lineage>
</organism>
<dbReference type="AlphaFoldDB" id="A0A9Q0KG22"/>
<dbReference type="EMBL" id="JAMYWD010000005">
    <property type="protein sequence ID" value="KAJ4969636.1"/>
    <property type="molecule type" value="Genomic_DNA"/>
</dbReference>
<name>A0A9Q0KG22_9MAGN</name>
<keyword evidence="2" id="KW-1185">Reference proteome</keyword>
<protein>
    <submittedName>
        <fullName evidence="1">Uncharacterized protein</fullName>
    </submittedName>
</protein>
<comment type="caution">
    <text evidence="1">The sequence shown here is derived from an EMBL/GenBank/DDBJ whole genome shotgun (WGS) entry which is preliminary data.</text>
</comment>